<evidence type="ECO:0000256" key="2">
    <source>
        <dbReference type="ARBA" id="ARBA00007357"/>
    </source>
</evidence>
<dbReference type="GO" id="GO:0005886">
    <property type="term" value="C:plasma membrane"/>
    <property type="evidence" value="ECO:0007669"/>
    <property type="project" value="UniProtKB-SubCell"/>
</dbReference>
<dbReference type="PANTHER" id="PTHR11733:SF133">
    <property type="entry name" value="PHOSPHATE-REGULATING NEUTRAL ENDOPEPTIDASE PHEX"/>
    <property type="match status" value="1"/>
</dbReference>
<protein>
    <recommendedName>
        <fullName evidence="3">Peptidase M13 N-terminal domain-containing protein</fullName>
    </recommendedName>
</protein>
<comment type="similarity">
    <text evidence="2">Belongs to the peptidase M13 family.</text>
</comment>
<dbReference type="InterPro" id="IPR042089">
    <property type="entry name" value="Peptidase_M13_dom_2"/>
</dbReference>
<evidence type="ECO:0000259" key="3">
    <source>
        <dbReference type="Pfam" id="PF05649"/>
    </source>
</evidence>
<dbReference type="InterPro" id="IPR008753">
    <property type="entry name" value="Peptidase_M13_N"/>
</dbReference>
<gene>
    <name evidence="4" type="ORF">DMN91_005185</name>
</gene>
<reference evidence="4 5" key="1">
    <citation type="journal article" date="2018" name="Genome Res.">
        <title>The genomic architecture and molecular evolution of ant odorant receptors.</title>
        <authorList>
            <person name="McKenzie S.K."/>
            <person name="Kronauer D.J.C."/>
        </authorList>
    </citation>
    <scope>NUCLEOTIDE SEQUENCE [LARGE SCALE GENOMIC DNA]</scope>
    <source>
        <strain evidence="4">Clonal line C1</strain>
    </source>
</reference>
<dbReference type="AlphaFoldDB" id="A0A3L8DR72"/>
<dbReference type="PROSITE" id="PS51885">
    <property type="entry name" value="NEPRILYSIN"/>
    <property type="match status" value="1"/>
</dbReference>
<dbReference type="GO" id="GO:0004222">
    <property type="term" value="F:metalloendopeptidase activity"/>
    <property type="evidence" value="ECO:0007669"/>
    <property type="project" value="InterPro"/>
</dbReference>
<dbReference type="SUPFAM" id="SSF55486">
    <property type="entry name" value="Metalloproteases ('zincins'), catalytic domain"/>
    <property type="match status" value="1"/>
</dbReference>
<dbReference type="Pfam" id="PF05649">
    <property type="entry name" value="Peptidase_M13_N"/>
    <property type="match status" value="1"/>
</dbReference>
<dbReference type="EMBL" id="QOIP01000005">
    <property type="protein sequence ID" value="RLU22907.1"/>
    <property type="molecule type" value="Genomic_DNA"/>
</dbReference>
<dbReference type="PANTHER" id="PTHR11733">
    <property type="entry name" value="ZINC METALLOPROTEASE FAMILY M13 NEPRILYSIN-RELATED"/>
    <property type="match status" value="1"/>
</dbReference>
<name>A0A3L8DR72_OOCBI</name>
<dbReference type="OrthoDB" id="6475849at2759"/>
<dbReference type="InterPro" id="IPR000718">
    <property type="entry name" value="Peptidase_M13"/>
</dbReference>
<feature type="domain" description="Peptidase M13 N-terminal" evidence="3">
    <location>
        <begin position="118"/>
        <end position="288"/>
    </location>
</feature>
<comment type="subcellular location">
    <subcellularLocation>
        <location evidence="1">Cell membrane</location>
        <topology evidence="1">Single-pass type II membrane protein</topology>
    </subcellularLocation>
</comment>
<dbReference type="GO" id="GO:0016485">
    <property type="term" value="P:protein processing"/>
    <property type="evidence" value="ECO:0007669"/>
    <property type="project" value="TreeGrafter"/>
</dbReference>
<proteinExistence type="inferred from homology"/>
<comment type="caution">
    <text evidence="4">The sequence shown here is derived from an EMBL/GenBank/DDBJ whole genome shotgun (WGS) entry which is preliminary data.</text>
</comment>
<accession>A0A3L8DR72</accession>
<dbReference type="Proteomes" id="UP000279307">
    <property type="component" value="Chromosome 5"/>
</dbReference>
<evidence type="ECO:0000313" key="4">
    <source>
        <dbReference type="EMBL" id="RLU22907.1"/>
    </source>
</evidence>
<evidence type="ECO:0000256" key="1">
    <source>
        <dbReference type="ARBA" id="ARBA00004401"/>
    </source>
</evidence>
<dbReference type="Gene3D" id="1.10.1380.10">
    <property type="entry name" value="Neutral endopeptidase , domain2"/>
    <property type="match status" value="1"/>
</dbReference>
<organism evidence="4 5">
    <name type="scientific">Ooceraea biroi</name>
    <name type="common">Clonal raider ant</name>
    <name type="synonym">Cerapachys biroi</name>
    <dbReference type="NCBI Taxonomy" id="2015173"/>
    <lineage>
        <taxon>Eukaryota</taxon>
        <taxon>Metazoa</taxon>
        <taxon>Ecdysozoa</taxon>
        <taxon>Arthropoda</taxon>
        <taxon>Hexapoda</taxon>
        <taxon>Insecta</taxon>
        <taxon>Pterygota</taxon>
        <taxon>Neoptera</taxon>
        <taxon>Endopterygota</taxon>
        <taxon>Hymenoptera</taxon>
        <taxon>Apocrita</taxon>
        <taxon>Aculeata</taxon>
        <taxon>Formicoidea</taxon>
        <taxon>Formicidae</taxon>
        <taxon>Dorylinae</taxon>
        <taxon>Ooceraea</taxon>
    </lineage>
</organism>
<evidence type="ECO:0000313" key="5">
    <source>
        <dbReference type="Proteomes" id="UP000279307"/>
    </source>
</evidence>
<sequence>MRGCYCGWDDGTIDVSLPRHENHWKNVNVWTPNCPLSVRVSSRCSVSSVRSGQWAIQHEQRAQRIHFLLIWEPESSSTDKIQANLVHARIGMMEICDSEDCVRIAASLKGSMNTSVDPCDDFYQYACGRWPLQHPIPDSSFTNSWLREDNTRVSRKIRDLLKANISASEVPWAVMQAKTLYTSCMDVHAMNELGLSSLYDLLGLLNIPVIPASLTNVTSNYIEQIARVKKILGQDIFFGFGIMPDLKNNSRNIIAFYPPELDSPFPRDKELEKRLRTIRSRLRKLEDLDDEATLSEDEDAELTYITDVVNQVINNGTINVCNSDYSIVPKEELDELVETLYTMSNYINYVSTY</sequence>